<name>A0ABT7ERM0_9GAMM</name>
<proteinExistence type="predicted"/>
<reference evidence="6 7" key="1">
    <citation type="submission" date="2023-05" db="EMBL/GenBank/DDBJ databases">
        <title>Pseudoalteromonas ardens sp. nov., Pseudoalteromonas obscura sp. nov., and Pseudoalteromonas umbrosa sp. nov., isolated from the coral Montipora capitata.</title>
        <authorList>
            <person name="Thomas E.M."/>
            <person name="Smith E.M."/>
            <person name="Papke E."/>
            <person name="Shlafstein M.D."/>
            <person name="Oline D.K."/>
            <person name="Videau P."/>
            <person name="Saw J.H."/>
            <person name="Strangman W.K."/>
            <person name="Ushijima B."/>
        </authorList>
    </citation>
    <scope>NUCLEOTIDE SEQUENCE [LARGE SCALE GENOMIC DNA]</scope>
    <source>
        <strain evidence="6 7">P94</strain>
    </source>
</reference>
<dbReference type="PROSITE" id="PS01124">
    <property type="entry name" value="HTH_ARAC_FAMILY_2"/>
    <property type="match status" value="1"/>
</dbReference>
<dbReference type="RefSeq" id="WP_284138447.1">
    <property type="nucleotide sequence ID" value="NZ_JASJUT010000012.1"/>
</dbReference>
<gene>
    <name evidence="6" type="ORF">QNM18_21910</name>
</gene>
<dbReference type="InterPro" id="IPR020449">
    <property type="entry name" value="Tscrpt_reg_AraC-type_HTH"/>
</dbReference>
<dbReference type="Pfam" id="PF12833">
    <property type="entry name" value="HTH_18"/>
    <property type="match status" value="1"/>
</dbReference>
<keyword evidence="1" id="KW-0805">Transcription regulation</keyword>
<evidence type="ECO:0000313" key="6">
    <source>
        <dbReference type="EMBL" id="MDK2597720.1"/>
    </source>
</evidence>
<accession>A0ABT7ERM0</accession>
<evidence type="ECO:0000256" key="3">
    <source>
        <dbReference type="ARBA" id="ARBA00023163"/>
    </source>
</evidence>
<protein>
    <submittedName>
        <fullName evidence="6">AraC family transcriptional regulator</fullName>
    </submittedName>
</protein>
<feature type="transmembrane region" description="Helical" evidence="4">
    <location>
        <begin position="68"/>
        <end position="87"/>
    </location>
</feature>
<dbReference type="PANTHER" id="PTHR43280:SF29">
    <property type="entry name" value="ARAC-FAMILY TRANSCRIPTIONAL REGULATOR"/>
    <property type="match status" value="1"/>
</dbReference>
<comment type="caution">
    <text evidence="6">The sequence shown here is derived from an EMBL/GenBank/DDBJ whole genome shotgun (WGS) entry which is preliminary data.</text>
</comment>
<dbReference type="SUPFAM" id="SSF46689">
    <property type="entry name" value="Homeodomain-like"/>
    <property type="match status" value="1"/>
</dbReference>
<dbReference type="Proteomes" id="UP001231915">
    <property type="component" value="Unassembled WGS sequence"/>
</dbReference>
<keyword evidence="2" id="KW-0238">DNA-binding</keyword>
<keyword evidence="4" id="KW-1133">Transmembrane helix</keyword>
<dbReference type="Gene3D" id="1.10.10.60">
    <property type="entry name" value="Homeodomain-like"/>
    <property type="match status" value="2"/>
</dbReference>
<dbReference type="InterPro" id="IPR009057">
    <property type="entry name" value="Homeodomain-like_sf"/>
</dbReference>
<dbReference type="EMBL" id="JASJUT010000012">
    <property type="protein sequence ID" value="MDK2597720.1"/>
    <property type="molecule type" value="Genomic_DNA"/>
</dbReference>
<dbReference type="PANTHER" id="PTHR43280">
    <property type="entry name" value="ARAC-FAMILY TRANSCRIPTIONAL REGULATOR"/>
    <property type="match status" value="1"/>
</dbReference>
<dbReference type="SMART" id="SM00342">
    <property type="entry name" value="HTH_ARAC"/>
    <property type="match status" value="1"/>
</dbReference>
<evidence type="ECO:0000259" key="5">
    <source>
        <dbReference type="PROSITE" id="PS01124"/>
    </source>
</evidence>
<feature type="transmembrane region" description="Helical" evidence="4">
    <location>
        <begin position="234"/>
        <end position="252"/>
    </location>
</feature>
<feature type="transmembrane region" description="Helical" evidence="4">
    <location>
        <begin position="12"/>
        <end position="30"/>
    </location>
</feature>
<sequence>MHMITEPPSLFALQIATLSVIVISAHQLLLRARNRQVYRPLAVCLLAIGFITALPISKTLLPVSFQVLHLIFCLPALLLVAPSLWLYSIGLTCQTPWSFQKSDIKHFAPSGFGCLVALVALILPEQYRYAILVNDNLTLVEQAPTVLRSVIYGLLIVTFGCVLGWIAQSAWYFYKLINRLHHYHEQLKDVFASTEQKELRWLVWLLISVGGVWLFIALDLFLDNLFSPIQFDQHLYAMMLLLLVYSLALWGLRQKPGFTECYELADSHEFVSDPTSSEQVKYQRSALDHQRASQIVTKLEHAMVVDKCYLDANLSLPKLAKHIHTPSHYISQTLNETLGMRFFDFVNQHRVDAAKQLLAQEQDAILTVAMEVGFNSKSAFYTAFKKHTTLTPSDYRKQHQIEGNQ</sequence>
<keyword evidence="4" id="KW-0472">Membrane</keyword>
<feature type="domain" description="HTH araC/xylS-type" evidence="5">
    <location>
        <begin position="293"/>
        <end position="398"/>
    </location>
</feature>
<feature type="transmembrane region" description="Helical" evidence="4">
    <location>
        <begin position="37"/>
        <end position="56"/>
    </location>
</feature>
<dbReference type="PRINTS" id="PR00032">
    <property type="entry name" value="HTHARAC"/>
</dbReference>
<evidence type="ECO:0000256" key="4">
    <source>
        <dbReference type="SAM" id="Phobius"/>
    </source>
</evidence>
<evidence type="ECO:0000313" key="7">
    <source>
        <dbReference type="Proteomes" id="UP001231915"/>
    </source>
</evidence>
<evidence type="ECO:0000256" key="2">
    <source>
        <dbReference type="ARBA" id="ARBA00023125"/>
    </source>
</evidence>
<keyword evidence="4" id="KW-0812">Transmembrane</keyword>
<feature type="transmembrane region" description="Helical" evidence="4">
    <location>
        <begin position="201"/>
        <end position="222"/>
    </location>
</feature>
<keyword evidence="7" id="KW-1185">Reference proteome</keyword>
<organism evidence="6 7">
    <name type="scientific">Pseudoalteromonas obscura</name>
    <dbReference type="NCBI Taxonomy" id="3048491"/>
    <lineage>
        <taxon>Bacteria</taxon>
        <taxon>Pseudomonadati</taxon>
        <taxon>Pseudomonadota</taxon>
        <taxon>Gammaproteobacteria</taxon>
        <taxon>Alteromonadales</taxon>
        <taxon>Pseudoalteromonadaceae</taxon>
        <taxon>Pseudoalteromonas</taxon>
    </lineage>
</organism>
<feature type="transmembrane region" description="Helical" evidence="4">
    <location>
        <begin position="107"/>
        <end position="130"/>
    </location>
</feature>
<feature type="transmembrane region" description="Helical" evidence="4">
    <location>
        <begin position="150"/>
        <end position="174"/>
    </location>
</feature>
<evidence type="ECO:0000256" key="1">
    <source>
        <dbReference type="ARBA" id="ARBA00023015"/>
    </source>
</evidence>
<dbReference type="InterPro" id="IPR018060">
    <property type="entry name" value="HTH_AraC"/>
</dbReference>
<keyword evidence="3" id="KW-0804">Transcription</keyword>